<accession>D3QAA4</accession>
<evidence type="ECO:0000256" key="6">
    <source>
        <dbReference type="SAM" id="Phobius"/>
    </source>
</evidence>
<evidence type="ECO:0000259" key="7">
    <source>
        <dbReference type="Pfam" id="PF07291"/>
    </source>
</evidence>
<dbReference type="eggNOG" id="ENOG5032DXI">
    <property type="taxonomic scope" value="Bacteria"/>
</dbReference>
<evidence type="ECO:0000256" key="3">
    <source>
        <dbReference type="ARBA" id="ARBA00022989"/>
    </source>
</evidence>
<dbReference type="GO" id="GO:0016020">
    <property type="term" value="C:membrane"/>
    <property type="evidence" value="ECO:0007669"/>
    <property type="project" value="UniProtKB-SubCell"/>
</dbReference>
<keyword evidence="9" id="KW-1185">Reference proteome</keyword>
<feature type="region of interest" description="Disordered" evidence="5">
    <location>
        <begin position="268"/>
        <end position="293"/>
    </location>
</feature>
<feature type="transmembrane region" description="Helical" evidence="6">
    <location>
        <begin position="6"/>
        <end position="24"/>
    </location>
</feature>
<feature type="domain" description="Methylamine utilisation protein MauE" evidence="7">
    <location>
        <begin position="4"/>
        <end position="130"/>
    </location>
</feature>
<keyword evidence="3 6" id="KW-1133">Transmembrane helix</keyword>
<evidence type="ECO:0000256" key="5">
    <source>
        <dbReference type="SAM" id="MobiDB-lite"/>
    </source>
</evidence>
<name>D3QAA4_STANL</name>
<dbReference type="Pfam" id="PF07291">
    <property type="entry name" value="MauE"/>
    <property type="match status" value="1"/>
</dbReference>
<sequence length="293" mass="31435">MSIIAVQPLLVGAVLLWAANVKLFSRRGAIAARDAALARLVGEKRAPAAYRILGAAEAVVGLALLVPILWAPATVAAIALSAGFCGYLAYARVAAPESSCGCLGGKGAAISWRAFARSGGMLAASVTILWTDMAWPTALAQHPASSLGVVAVEAALFLTVSAEFDGAWLVPLRRWRARWSRPLGGDTGEVPLDATVERMQRSDVFRHVAKLLRSDVRETWDEDDWRIVCYGAMVDGRRATAVFAVPLLRDAPDEVRVAFVDDKTSQTLLHFNSPPEEDERPEWAMPKSATMAG</sequence>
<gene>
    <name evidence="8" type="ordered locus">Snas_1106</name>
</gene>
<dbReference type="InterPro" id="IPR009908">
    <property type="entry name" value="Methylamine_util_MauE"/>
</dbReference>
<reference evidence="8 9" key="1">
    <citation type="journal article" date="2009" name="Stand. Genomic Sci.">
        <title>Complete genome sequence of Stackebrandtia nassauensis type strain (LLR-40K-21).</title>
        <authorList>
            <person name="Munk C."/>
            <person name="Lapidus A."/>
            <person name="Copeland A."/>
            <person name="Jando M."/>
            <person name="Mayilraj S."/>
            <person name="Glavina Del Rio T."/>
            <person name="Nolan M."/>
            <person name="Chen F."/>
            <person name="Lucas S."/>
            <person name="Tice H."/>
            <person name="Cheng J.F."/>
            <person name="Han C."/>
            <person name="Detter J.C."/>
            <person name="Bruce D."/>
            <person name="Goodwin L."/>
            <person name="Chain P."/>
            <person name="Pitluck S."/>
            <person name="Goker M."/>
            <person name="Ovchinikova G."/>
            <person name="Pati A."/>
            <person name="Ivanova N."/>
            <person name="Mavromatis K."/>
            <person name="Chen A."/>
            <person name="Palaniappan K."/>
            <person name="Land M."/>
            <person name="Hauser L."/>
            <person name="Chang Y.J."/>
            <person name="Jeffries C.D."/>
            <person name="Bristow J."/>
            <person name="Eisen J.A."/>
            <person name="Markowitz V."/>
            <person name="Hugenholtz P."/>
            <person name="Kyrpides N.C."/>
            <person name="Klenk H.P."/>
        </authorList>
    </citation>
    <scope>NUCLEOTIDE SEQUENCE [LARGE SCALE GENOMIC DNA]</scope>
    <source>
        <strain evidence="9">DSM 44728 / CIP 108903 / NRRL B-16338 / NBRC 102104 / LLR-40K-21</strain>
    </source>
</reference>
<comment type="subcellular location">
    <subcellularLocation>
        <location evidence="1">Membrane</location>
        <topology evidence="1">Multi-pass membrane protein</topology>
    </subcellularLocation>
</comment>
<evidence type="ECO:0000256" key="4">
    <source>
        <dbReference type="ARBA" id="ARBA00023136"/>
    </source>
</evidence>
<evidence type="ECO:0000256" key="1">
    <source>
        <dbReference type="ARBA" id="ARBA00004141"/>
    </source>
</evidence>
<keyword evidence="4 6" id="KW-0472">Membrane</keyword>
<proteinExistence type="predicted"/>
<dbReference type="GO" id="GO:0030416">
    <property type="term" value="P:methylamine metabolic process"/>
    <property type="evidence" value="ECO:0007669"/>
    <property type="project" value="InterPro"/>
</dbReference>
<dbReference type="EMBL" id="CP001778">
    <property type="protein sequence ID" value="ADD40816.1"/>
    <property type="molecule type" value="Genomic_DNA"/>
</dbReference>
<evidence type="ECO:0000256" key="2">
    <source>
        <dbReference type="ARBA" id="ARBA00022692"/>
    </source>
</evidence>
<organism evidence="8 9">
    <name type="scientific">Stackebrandtia nassauensis (strain DSM 44728 / CIP 108903 / NRRL B-16338 / NBRC 102104 / LLR-40K-21)</name>
    <dbReference type="NCBI Taxonomy" id="446470"/>
    <lineage>
        <taxon>Bacteria</taxon>
        <taxon>Bacillati</taxon>
        <taxon>Actinomycetota</taxon>
        <taxon>Actinomycetes</taxon>
        <taxon>Glycomycetales</taxon>
        <taxon>Glycomycetaceae</taxon>
        <taxon>Stackebrandtia</taxon>
    </lineage>
</organism>
<evidence type="ECO:0000313" key="8">
    <source>
        <dbReference type="EMBL" id="ADD40816.1"/>
    </source>
</evidence>
<protein>
    <recommendedName>
        <fullName evidence="7">Methylamine utilisation protein MauE domain-containing protein</fullName>
    </recommendedName>
</protein>
<dbReference type="Proteomes" id="UP000000844">
    <property type="component" value="Chromosome"/>
</dbReference>
<keyword evidence="2 6" id="KW-0812">Transmembrane</keyword>
<evidence type="ECO:0000313" key="9">
    <source>
        <dbReference type="Proteomes" id="UP000000844"/>
    </source>
</evidence>
<feature type="transmembrane region" description="Helical" evidence="6">
    <location>
        <begin position="48"/>
        <end position="69"/>
    </location>
</feature>
<dbReference type="STRING" id="446470.Snas_1106"/>
<dbReference type="HOGENOM" id="CLU_1077367_0_0_11"/>
<dbReference type="KEGG" id="sna:Snas_1106"/>
<dbReference type="RefSeq" id="WP_013016387.1">
    <property type="nucleotide sequence ID" value="NC_013947.1"/>
</dbReference>
<dbReference type="AlphaFoldDB" id="D3QAA4"/>